<dbReference type="RefSeq" id="WP_141648685.1">
    <property type="nucleotide sequence ID" value="NZ_VIFM01000340.1"/>
</dbReference>
<evidence type="ECO:0000313" key="2">
    <source>
        <dbReference type="Proteomes" id="UP000315369"/>
    </source>
</evidence>
<organism evidence="1 2">
    <name type="scientific">Myxococcus llanfairpwllgwyngyllgogerychwyrndrobwllllantysiliogogogochensis</name>
    <dbReference type="NCBI Taxonomy" id="2590453"/>
    <lineage>
        <taxon>Bacteria</taxon>
        <taxon>Pseudomonadati</taxon>
        <taxon>Myxococcota</taxon>
        <taxon>Myxococcia</taxon>
        <taxon>Myxococcales</taxon>
        <taxon>Cystobacterineae</taxon>
        <taxon>Myxococcaceae</taxon>
        <taxon>Myxococcus</taxon>
    </lineage>
</organism>
<keyword evidence="2" id="KW-1185">Reference proteome</keyword>
<dbReference type="Proteomes" id="UP000315369">
    <property type="component" value="Unassembled WGS sequence"/>
</dbReference>
<proteinExistence type="predicted"/>
<sequence length="121" mass="13610">MSQRSARSWLWLAGVAVLALPGLAPAQHPLYTIPWEDKSQVLEYRSCGCADSCWVAELRAKKGRKLLARLRCDCEKLWVIPSGNSKEAEYRATCDGFDTERKLDLIAEELKKVLKAHKPAP</sequence>
<evidence type="ECO:0000313" key="1">
    <source>
        <dbReference type="EMBL" id="TQF09485.1"/>
    </source>
</evidence>
<comment type="caution">
    <text evidence="1">The sequence shown here is derived from an EMBL/GenBank/DDBJ whole genome shotgun (WGS) entry which is preliminary data.</text>
</comment>
<accession>A0A540WKE4</accession>
<dbReference type="EMBL" id="VIFM01000340">
    <property type="protein sequence ID" value="TQF09485.1"/>
    <property type="molecule type" value="Genomic_DNA"/>
</dbReference>
<protein>
    <submittedName>
        <fullName evidence="1">Uncharacterized protein</fullName>
    </submittedName>
</protein>
<reference evidence="1 2" key="1">
    <citation type="submission" date="2019-06" db="EMBL/GenBank/DDBJ databases">
        <authorList>
            <person name="Livingstone P."/>
            <person name="Whitworth D."/>
        </authorList>
    </citation>
    <scope>NUCLEOTIDE SEQUENCE [LARGE SCALE GENOMIC DNA]</scope>
    <source>
        <strain evidence="1 2">AM401</strain>
    </source>
</reference>
<name>A0A540WKE4_9BACT</name>
<dbReference type="OrthoDB" id="8858718at2"/>
<gene>
    <name evidence="1" type="ORF">FJV41_44340</name>
</gene>
<dbReference type="AlphaFoldDB" id="A0A540WKE4"/>